<protein>
    <submittedName>
        <fullName evidence="1">Uncharacterized protein</fullName>
    </submittedName>
</protein>
<sequence length="81" mass="9324">MKKPIRFSKNPLDSGGLDDVLANIISELHPFFVCQAKGNYKCIFRGDGIYQILSEVLNSDQWEKGLFAKTRNVNCMFEFFE</sequence>
<comment type="caution">
    <text evidence="1">The sequence shown here is derived from an EMBL/GenBank/DDBJ whole genome shotgun (WGS) entry which is preliminary data.</text>
</comment>
<dbReference type="EMBL" id="LLXL01000475">
    <property type="protein sequence ID" value="PKK71912.1"/>
    <property type="molecule type" value="Genomic_DNA"/>
</dbReference>
<dbReference type="VEuPathDB" id="FungiDB:FUN_018164"/>
<proteinExistence type="predicted"/>
<reference evidence="1 2" key="1">
    <citation type="submission" date="2016-04" db="EMBL/GenBank/DDBJ databases">
        <title>Genome analyses suggest a sexual origin of heterokaryosis in a supposedly ancient asexual fungus.</title>
        <authorList>
            <person name="Ropars J."/>
            <person name="Sedzielewska K."/>
            <person name="Noel J."/>
            <person name="Charron P."/>
            <person name="Farinelli L."/>
            <person name="Marton T."/>
            <person name="Kruger M."/>
            <person name="Pelin A."/>
            <person name="Brachmann A."/>
            <person name="Corradi N."/>
        </authorList>
    </citation>
    <scope>NUCLEOTIDE SEQUENCE [LARGE SCALE GENOMIC DNA]</scope>
    <source>
        <strain evidence="1 2">C2</strain>
    </source>
</reference>
<gene>
    <name evidence="1" type="ORF">RhiirC2_777842</name>
</gene>
<evidence type="ECO:0000313" key="2">
    <source>
        <dbReference type="Proteomes" id="UP000233469"/>
    </source>
</evidence>
<dbReference type="Proteomes" id="UP000233469">
    <property type="component" value="Unassembled WGS sequence"/>
</dbReference>
<accession>A0A2N1NDD5</accession>
<evidence type="ECO:0000313" key="1">
    <source>
        <dbReference type="EMBL" id="PKK71912.1"/>
    </source>
</evidence>
<name>A0A2N1NDD5_9GLOM</name>
<organism evidence="1 2">
    <name type="scientific">Rhizophagus irregularis</name>
    <dbReference type="NCBI Taxonomy" id="588596"/>
    <lineage>
        <taxon>Eukaryota</taxon>
        <taxon>Fungi</taxon>
        <taxon>Fungi incertae sedis</taxon>
        <taxon>Mucoromycota</taxon>
        <taxon>Glomeromycotina</taxon>
        <taxon>Glomeromycetes</taxon>
        <taxon>Glomerales</taxon>
        <taxon>Glomeraceae</taxon>
        <taxon>Rhizophagus</taxon>
    </lineage>
</organism>
<reference evidence="1 2" key="2">
    <citation type="submission" date="2017-10" db="EMBL/GenBank/DDBJ databases">
        <title>Extensive intraspecific genome diversity in a model arbuscular mycorrhizal fungus.</title>
        <authorList>
            <person name="Chen E.C.H."/>
            <person name="Morin E."/>
            <person name="Baudet D."/>
            <person name="Noel J."/>
            <person name="Ndikumana S."/>
            <person name="Charron P."/>
            <person name="St-Onge C."/>
            <person name="Giorgi J."/>
            <person name="Grigoriev I.V."/>
            <person name="Roux C."/>
            <person name="Martin F.M."/>
            <person name="Corradi N."/>
        </authorList>
    </citation>
    <scope>NUCLEOTIDE SEQUENCE [LARGE SCALE GENOMIC DNA]</scope>
    <source>
        <strain evidence="1 2">C2</strain>
    </source>
</reference>
<dbReference type="AlphaFoldDB" id="A0A2N1NDD5"/>